<evidence type="ECO:0000313" key="3">
    <source>
        <dbReference type="Proteomes" id="UP000315343"/>
    </source>
</evidence>
<reference evidence="2 3" key="1">
    <citation type="submission" date="2019-07" db="EMBL/GenBank/DDBJ databases">
        <title>Genomic Encyclopedia of Type Strains, Phase I: the one thousand microbial genomes (KMG-I) project.</title>
        <authorList>
            <person name="Kyrpides N."/>
        </authorList>
    </citation>
    <scope>NUCLEOTIDE SEQUENCE [LARGE SCALE GENOMIC DNA]</scope>
    <source>
        <strain evidence="2 3">DSM 13558</strain>
    </source>
</reference>
<keyword evidence="3" id="KW-1185">Reference proteome</keyword>
<feature type="chain" id="PRO_5038773833" description="Tfp pilus assembly protein PilO" evidence="1">
    <location>
        <begin position="24"/>
        <end position="191"/>
    </location>
</feature>
<evidence type="ECO:0000256" key="1">
    <source>
        <dbReference type="SAM" id="SignalP"/>
    </source>
</evidence>
<dbReference type="AlphaFoldDB" id="A0A562J2G1"/>
<dbReference type="EMBL" id="VLKH01000014">
    <property type="protein sequence ID" value="TWH77044.1"/>
    <property type="molecule type" value="Genomic_DNA"/>
</dbReference>
<dbReference type="Gene3D" id="3.30.70.60">
    <property type="match status" value="1"/>
</dbReference>
<feature type="signal peptide" evidence="1">
    <location>
        <begin position="1"/>
        <end position="23"/>
    </location>
</feature>
<keyword evidence="1" id="KW-0732">Signal</keyword>
<evidence type="ECO:0008006" key="4">
    <source>
        <dbReference type="Google" id="ProtNLM"/>
    </source>
</evidence>
<dbReference type="Proteomes" id="UP000315343">
    <property type="component" value="Unassembled WGS sequence"/>
</dbReference>
<evidence type="ECO:0000313" key="2">
    <source>
        <dbReference type="EMBL" id="TWH77044.1"/>
    </source>
</evidence>
<accession>A0A562J2G1</accession>
<dbReference type="RefSeq" id="WP_145086777.1">
    <property type="nucleotide sequence ID" value="NZ_VLKH01000014.1"/>
</dbReference>
<proteinExistence type="predicted"/>
<dbReference type="InterPro" id="IPR014717">
    <property type="entry name" value="Transl_elong_EF1B/ribsomal_bS6"/>
</dbReference>
<gene>
    <name evidence="2" type="ORF">LY60_03520</name>
</gene>
<name>A0A562J2G1_9FIRM</name>
<comment type="caution">
    <text evidence="2">The sequence shown here is derived from an EMBL/GenBank/DDBJ whole genome shotgun (WGS) entry which is preliminary data.</text>
</comment>
<protein>
    <recommendedName>
        <fullName evidence="4">Tfp pilus assembly protein PilO</fullName>
    </recommendedName>
</protein>
<sequence length="191" mass="21939">MKNNKYIKIVIFIALSMILLFTAKDNVSAAYSVFSLTDDEHTKIIADYENMCENIKNKKMYEERLRDICDEANNINIISNIRQEQILTTLNEYLSSCSIEASSIDFLEYSNLNNMDAKISKENEKDRIVSAAVTISFTASYNNMLKFVDEIQRGRTTVAISSVRVVMNDNDEVFGTIKLVFYALKIDEDYE</sequence>
<organism evidence="2 3">
    <name type="scientific">Sedimentibacter saalensis</name>
    <dbReference type="NCBI Taxonomy" id="130788"/>
    <lineage>
        <taxon>Bacteria</taxon>
        <taxon>Bacillati</taxon>
        <taxon>Bacillota</taxon>
        <taxon>Tissierellia</taxon>
        <taxon>Sedimentibacter</taxon>
    </lineage>
</organism>